<dbReference type="InterPro" id="IPR036812">
    <property type="entry name" value="NAD(P)_OxRdtase_dom_sf"/>
</dbReference>
<dbReference type="SUPFAM" id="SSF51430">
    <property type="entry name" value="NAD(P)-linked oxidoreductase"/>
    <property type="match status" value="1"/>
</dbReference>
<dbReference type="Proteomes" id="UP000789508">
    <property type="component" value="Unassembled WGS sequence"/>
</dbReference>
<name>A0A9N9GS89_9GLOM</name>
<keyword evidence="2" id="KW-1185">Reference proteome</keyword>
<evidence type="ECO:0000313" key="2">
    <source>
        <dbReference type="Proteomes" id="UP000789508"/>
    </source>
</evidence>
<protein>
    <submittedName>
        <fullName evidence="1">9569_t:CDS:1</fullName>
    </submittedName>
</protein>
<dbReference type="AlphaFoldDB" id="A0A9N9GS89"/>
<evidence type="ECO:0000313" key="1">
    <source>
        <dbReference type="EMBL" id="CAG8622472.1"/>
    </source>
</evidence>
<accession>A0A9N9GS89</accession>
<comment type="caution">
    <text evidence="1">The sequence shown here is derived from an EMBL/GenBank/DDBJ whole genome shotgun (WGS) entry which is preliminary data.</text>
</comment>
<reference evidence="1" key="1">
    <citation type="submission" date="2021-06" db="EMBL/GenBank/DDBJ databases">
        <authorList>
            <person name="Kallberg Y."/>
            <person name="Tangrot J."/>
            <person name="Rosling A."/>
        </authorList>
    </citation>
    <scope>NUCLEOTIDE SEQUENCE</scope>
    <source>
        <strain evidence="1">FL130A</strain>
    </source>
</reference>
<organism evidence="1 2">
    <name type="scientific">Ambispora leptoticha</name>
    <dbReference type="NCBI Taxonomy" id="144679"/>
    <lineage>
        <taxon>Eukaryota</taxon>
        <taxon>Fungi</taxon>
        <taxon>Fungi incertae sedis</taxon>
        <taxon>Mucoromycota</taxon>
        <taxon>Glomeromycotina</taxon>
        <taxon>Glomeromycetes</taxon>
        <taxon>Archaeosporales</taxon>
        <taxon>Ambisporaceae</taxon>
        <taxon>Ambispora</taxon>
    </lineage>
</organism>
<dbReference type="OrthoDB" id="37537at2759"/>
<proteinExistence type="predicted"/>
<feature type="non-terminal residue" evidence="1">
    <location>
        <position position="1"/>
    </location>
</feature>
<sequence length="91" mass="10200">KSSKIKKTTKFGNVRDPNGAFLGVNGTPEYVLKYVKSLKRLGIDQSTFIINIVWTQPVAAMAELVKEEKIKYLGYRSVVPTLCVVLIKSIR</sequence>
<dbReference type="EMBL" id="CAJVPS010006166">
    <property type="protein sequence ID" value="CAG8622472.1"/>
    <property type="molecule type" value="Genomic_DNA"/>
</dbReference>
<gene>
    <name evidence="1" type="ORF">ALEPTO_LOCUS9023</name>
</gene>